<dbReference type="STRING" id="314344.AL013_08985"/>
<comment type="caution">
    <text evidence="1">The sequence shown here is derived from an EMBL/GenBank/DDBJ whole genome shotgun (WGS) entry which is preliminary data.</text>
</comment>
<dbReference type="Proteomes" id="UP000005297">
    <property type="component" value="Unassembled WGS sequence"/>
</dbReference>
<evidence type="ECO:0008006" key="3">
    <source>
        <dbReference type="Google" id="ProtNLM"/>
    </source>
</evidence>
<protein>
    <recommendedName>
        <fullName evidence="3">Cobalamin (Vitamin B12) biosynthesis CbiX protein</fullName>
    </recommendedName>
</protein>
<accession>Q0F149</accession>
<dbReference type="InParanoid" id="Q0F149"/>
<dbReference type="SUPFAM" id="SSF53800">
    <property type="entry name" value="Chelatase"/>
    <property type="match status" value="1"/>
</dbReference>
<reference evidence="1 2" key="1">
    <citation type="submission" date="2006-09" db="EMBL/GenBank/DDBJ databases">
        <authorList>
            <person name="Emerson D."/>
            <person name="Ferriera S."/>
            <person name="Johnson J."/>
            <person name="Kravitz S."/>
            <person name="Halpern A."/>
            <person name="Remington K."/>
            <person name="Beeson K."/>
            <person name="Tran B."/>
            <person name="Rogers Y.-H."/>
            <person name="Friedman R."/>
            <person name="Venter J.C."/>
        </authorList>
    </citation>
    <scope>NUCLEOTIDE SEQUENCE [LARGE SCALE GENOMIC DNA]</scope>
    <source>
        <strain evidence="1 2">PV-1</strain>
    </source>
</reference>
<gene>
    <name evidence="1" type="ORF">SPV1_11436</name>
</gene>
<organism evidence="1 2">
    <name type="scientific">Mariprofundus ferrooxydans PV-1</name>
    <dbReference type="NCBI Taxonomy" id="314345"/>
    <lineage>
        <taxon>Bacteria</taxon>
        <taxon>Pseudomonadati</taxon>
        <taxon>Pseudomonadota</taxon>
        <taxon>Candidatius Mariprofundia</taxon>
        <taxon>Mariprofundales</taxon>
        <taxon>Mariprofundaceae</taxon>
        <taxon>Mariprofundus</taxon>
    </lineage>
</organism>
<dbReference type="RefSeq" id="WP_009849805.1">
    <property type="nucleotide sequence ID" value="NZ_DS022294.1"/>
</dbReference>
<evidence type="ECO:0000313" key="1">
    <source>
        <dbReference type="EMBL" id="EAU55342.1"/>
    </source>
</evidence>
<evidence type="ECO:0000313" key="2">
    <source>
        <dbReference type="Proteomes" id="UP000005297"/>
    </source>
</evidence>
<dbReference type="EMBL" id="AATS01000003">
    <property type="protein sequence ID" value="EAU55342.1"/>
    <property type="molecule type" value="Genomic_DNA"/>
</dbReference>
<proteinExistence type="predicted"/>
<dbReference type="AlphaFoldDB" id="Q0F149"/>
<sequence length="208" mass="22086">MKVLLAHGSPAAAHAAQVRTLASDVSAILGEEVCSAFLSDESLPEGAQVLPLFLGAGKHMMEDVPAMAAASNCTLLAPLSDHAADFSAMAYDHLTRESKRVNILFALYRFAGFEAVAAALHAQNKRCSLVATGSMHSEPSITSVLNLWQRDEIGAVTVQPMLLFDGHTLARLRQMIDASFATDVTLAPVLSSYDGFTALIANCLKESV</sequence>
<dbReference type="Gene3D" id="3.40.50.1400">
    <property type="match status" value="2"/>
</dbReference>
<keyword evidence="2" id="KW-1185">Reference proteome</keyword>
<dbReference type="HOGENOM" id="CLU_1319666_0_0_0"/>
<dbReference type="OrthoDB" id="9797895at2"/>
<name>Q0F149_9PROT</name>